<protein>
    <recommendedName>
        <fullName evidence="7">Protein required for cell viability</fullName>
    </recommendedName>
</protein>
<name>A0AAJ0M9E7_9PEZI</name>
<feature type="region of interest" description="Disordered" evidence="2">
    <location>
        <begin position="679"/>
        <end position="727"/>
    </location>
</feature>
<dbReference type="PANTHER" id="PTHR20959:SF1">
    <property type="entry name" value="TRANSPORT AND GOLGI ORGANIZATION PROTEIN 6 HOMOLOG"/>
    <property type="match status" value="1"/>
</dbReference>
<dbReference type="AlphaFoldDB" id="A0AAJ0M9E7"/>
<feature type="domain" description="RNA polymerase II assembly factor Rtp1 C-terminal" evidence="4">
    <location>
        <begin position="559"/>
        <end position="659"/>
    </location>
</feature>
<proteinExistence type="inferred from homology"/>
<feature type="domain" description="RNA polymerase II assembly factor Rtp1 C-terminal" evidence="3">
    <location>
        <begin position="830"/>
        <end position="862"/>
    </location>
</feature>
<comment type="similarity">
    <text evidence="1">Belongs to the Tango6 family.</text>
</comment>
<evidence type="ECO:0008006" key="7">
    <source>
        <dbReference type="Google" id="ProtNLM"/>
    </source>
</evidence>
<evidence type="ECO:0000313" key="6">
    <source>
        <dbReference type="Proteomes" id="UP001275084"/>
    </source>
</evidence>
<dbReference type="InterPro" id="IPR016024">
    <property type="entry name" value="ARM-type_fold"/>
</dbReference>
<comment type="caution">
    <text evidence="5">The sequence shown here is derived from an EMBL/GenBank/DDBJ whole genome shotgun (WGS) entry which is preliminary data.</text>
</comment>
<evidence type="ECO:0000313" key="5">
    <source>
        <dbReference type="EMBL" id="KAK3343934.1"/>
    </source>
</evidence>
<accession>A0AAJ0M9E7</accession>
<dbReference type="GO" id="GO:0009306">
    <property type="term" value="P:protein secretion"/>
    <property type="evidence" value="ECO:0007669"/>
    <property type="project" value="TreeGrafter"/>
</dbReference>
<dbReference type="Proteomes" id="UP001275084">
    <property type="component" value="Unassembled WGS sequence"/>
</dbReference>
<evidence type="ECO:0000259" key="4">
    <source>
        <dbReference type="Pfam" id="PF10363"/>
    </source>
</evidence>
<dbReference type="InterPro" id="IPR019414">
    <property type="entry name" value="Rtp1_C2"/>
</dbReference>
<evidence type="ECO:0000256" key="1">
    <source>
        <dbReference type="ARBA" id="ARBA00005724"/>
    </source>
</evidence>
<reference evidence="5" key="2">
    <citation type="submission" date="2023-06" db="EMBL/GenBank/DDBJ databases">
        <authorList>
            <consortium name="Lawrence Berkeley National Laboratory"/>
            <person name="Haridas S."/>
            <person name="Hensen N."/>
            <person name="Bonometti L."/>
            <person name="Westerberg I."/>
            <person name="Brannstrom I.O."/>
            <person name="Guillou S."/>
            <person name="Cros-Aarteil S."/>
            <person name="Calhoun S."/>
            <person name="Kuo A."/>
            <person name="Mondo S."/>
            <person name="Pangilinan J."/>
            <person name="Riley R."/>
            <person name="Labutti K."/>
            <person name="Andreopoulos B."/>
            <person name="Lipzen A."/>
            <person name="Chen C."/>
            <person name="Yanf M."/>
            <person name="Daum C."/>
            <person name="Ng V."/>
            <person name="Clum A."/>
            <person name="Steindorff A."/>
            <person name="Ohm R."/>
            <person name="Martin F."/>
            <person name="Silar P."/>
            <person name="Natvig D."/>
            <person name="Lalanne C."/>
            <person name="Gautier V."/>
            <person name="Ament-Velasquez S.L."/>
            <person name="Kruys A."/>
            <person name="Hutchinson M.I."/>
            <person name="Powell A.J."/>
            <person name="Barry K."/>
            <person name="Miller A.N."/>
            <person name="Grigoriev I.V."/>
            <person name="Debuchy R."/>
            <person name="Gladieux P."/>
            <person name="Thoren M.H."/>
            <person name="Johannesson H."/>
        </authorList>
    </citation>
    <scope>NUCLEOTIDE SEQUENCE</scope>
    <source>
        <strain evidence="5">CBS 955.72</strain>
    </source>
</reference>
<sequence>MEQPTPQKTARQKLIESIADAGSKAFDPDATEGSRVQARHEFDNVIQRQANHIKTLNLIPALNTLIRPGQVQPWLRAKLKDILAVVPLRPDGVRSTLEFVFAVHPSSTVKLSEAATPQKRGANITHEALELASRLVSVAPSSVPPESWFSGISPQLLQLLDGGEGQELVKAAAYIIGFGVLGRKVSGAPGTAGWRFFAEPMLSCIKPPPGASRDGLGTDSEEIVDLSSEKILVQADMLATALRRLHSLVGSHPNPGLCRRLLSPLLLPLWSLSSWPDAQLFLAERICTPALELLRVHLKLTSSLDTLLPLIHNLGYMGGWDKQNPEWVYARTKQGELQIVGTTRMVGRTGAAPHQISLDQIDQKIPRIMELITSSFSDADISAAFLDLLGRWLQSARTLKTSDVIIKQEKEDEQDPLSQLTEVKLLQAMMDKFPEKLASQPKHILGLVSQVLGSSEVATSDEDDVTGVALSLLNMVITVPGFQKSRVDPDVLQPIETSLDLLSRGDSPEISKTARNLSLLLRYRDEIDNFSESTTAPTDRQIEDRKTYNLAISYISQPDSPPPVKMEGLSLISDLIVSKSPILDIPAILVLMSSLTSDSEDYINLQAIKIFTLIASKHPKAVTKELLDHYIDPKETATVDTRLRFGEALLQVIERLGETFTGETARQVGDALLAIAGRRGRRPKTEAKQARDEHRRQQKVKEAEKVWEGPVPDVSDSEEGEDVPDKERERNAILSKIVEGWESHRGTEDVRVRASALSILGNAVETNVAGLGPAVVSAGVDMAVSILQLEIEPEKGILRRAAVMFVMAFLNALDQARQLGRRLGFGLAAQEDLMRTLRYVAETDVDGLVRQHANDVTESLEDWQMIRLLPEGGSIGGGLGGGGGKGMGSGLTKLAGLDFDIEKPASTSEGIGLLPRVEEIE</sequence>
<evidence type="ECO:0000259" key="3">
    <source>
        <dbReference type="Pfam" id="PF10304"/>
    </source>
</evidence>
<dbReference type="Pfam" id="PF10363">
    <property type="entry name" value="RTP1_C1"/>
    <property type="match status" value="1"/>
</dbReference>
<evidence type="ECO:0000256" key="2">
    <source>
        <dbReference type="SAM" id="MobiDB-lite"/>
    </source>
</evidence>
<dbReference type="PANTHER" id="PTHR20959">
    <property type="entry name" value="TRANSPORT AND GOLGI ORGANIZATION PROTEIN 6 FAMILY MEMBER"/>
    <property type="match status" value="1"/>
</dbReference>
<dbReference type="InterPro" id="IPR039600">
    <property type="entry name" value="TANGO6/Rtp1"/>
</dbReference>
<dbReference type="EMBL" id="JAUIQD010000007">
    <property type="protein sequence ID" value="KAK3343934.1"/>
    <property type="molecule type" value="Genomic_DNA"/>
</dbReference>
<reference evidence="5" key="1">
    <citation type="journal article" date="2023" name="Mol. Phylogenet. Evol.">
        <title>Genome-scale phylogeny and comparative genomics of the fungal order Sordariales.</title>
        <authorList>
            <person name="Hensen N."/>
            <person name="Bonometti L."/>
            <person name="Westerberg I."/>
            <person name="Brannstrom I.O."/>
            <person name="Guillou S."/>
            <person name="Cros-Aarteil S."/>
            <person name="Calhoun S."/>
            <person name="Haridas S."/>
            <person name="Kuo A."/>
            <person name="Mondo S."/>
            <person name="Pangilinan J."/>
            <person name="Riley R."/>
            <person name="LaButti K."/>
            <person name="Andreopoulos B."/>
            <person name="Lipzen A."/>
            <person name="Chen C."/>
            <person name="Yan M."/>
            <person name="Daum C."/>
            <person name="Ng V."/>
            <person name="Clum A."/>
            <person name="Steindorff A."/>
            <person name="Ohm R.A."/>
            <person name="Martin F."/>
            <person name="Silar P."/>
            <person name="Natvig D.O."/>
            <person name="Lalanne C."/>
            <person name="Gautier V."/>
            <person name="Ament-Velasquez S.L."/>
            <person name="Kruys A."/>
            <person name="Hutchinson M.I."/>
            <person name="Powell A.J."/>
            <person name="Barry K."/>
            <person name="Miller A.N."/>
            <person name="Grigoriev I.V."/>
            <person name="Debuchy R."/>
            <person name="Gladieux P."/>
            <person name="Hiltunen Thoren M."/>
            <person name="Johannesson H."/>
        </authorList>
    </citation>
    <scope>NUCLEOTIDE SEQUENCE</scope>
    <source>
        <strain evidence="5">CBS 955.72</strain>
    </source>
</reference>
<dbReference type="SUPFAM" id="SSF48371">
    <property type="entry name" value="ARM repeat"/>
    <property type="match status" value="1"/>
</dbReference>
<organism evidence="5 6">
    <name type="scientific">Lasiosphaeria hispida</name>
    <dbReference type="NCBI Taxonomy" id="260671"/>
    <lineage>
        <taxon>Eukaryota</taxon>
        <taxon>Fungi</taxon>
        <taxon>Dikarya</taxon>
        <taxon>Ascomycota</taxon>
        <taxon>Pezizomycotina</taxon>
        <taxon>Sordariomycetes</taxon>
        <taxon>Sordariomycetidae</taxon>
        <taxon>Sordariales</taxon>
        <taxon>Lasiosphaeriaceae</taxon>
        <taxon>Lasiosphaeria</taxon>
    </lineage>
</organism>
<dbReference type="Pfam" id="PF10304">
    <property type="entry name" value="RTP1_C2"/>
    <property type="match status" value="1"/>
</dbReference>
<gene>
    <name evidence="5" type="ORF">B0T25DRAFT_615285</name>
</gene>
<feature type="compositionally biased region" description="Basic and acidic residues" evidence="2">
    <location>
        <begin position="683"/>
        <end position="707"/>
    </location>
</feature>
<dbReference type="InterPro" id="IPR019451">
    <property type="entry name" value="Rtp1_C1"/>
</dbReference>
<keyword evidence="6" id="KW-1185">Reference proteome</keyword>